<protein>
    <submittedName>
        <fullName evidence="2">Uncharacterized protein</fullName>
    </submittedName>
</protein>
<evidence type="ECO:0000256" key="1">
    <source>
        <dbReference type="SAM" id="Phobius"/>
    </source>
</evidence>
<dbReference type="RefSeq" id="WP_316782419.1">
    <property type="nucleotide sequence ID" value="NZ_JASMWN010000038.1"/>
</dbReference>
<sequence length="133" mass="15358">MKLPDPKRWFLASLSSLLSPWHDAISKIRLISDYYQPELKLAASIGGVMCATVVLAAWERHSKAKNRVRLIWFSGLFLVALLGCYLLTISVGVFWHPNYFLEVTLRFIWPTLFFLLYIFASACISLCLLIFWK</sequence>
<reference evidence="3" key="1">
    <citation type="submission" date="2023-05" db="EMBL/GenBank/DDBJ databases">
        <title>Sedimentitalea sp. nov. JM2-8.</title>
        <authorList>
            <person name="Huang J."/>
        </authorList>
    </citation>
    <scope>NUCLEOTIDE SEQUENCE [LARGE SCALE GENOMIC DNA]</scope>
    <source>
        <strain evidence="3">KHS03</strain>
    </source>
</reference>
<keyword evidence="1" id="KW-0472">Membrane</keyword>
<evidence type="ECO:0000313" key="3">
    <source>
        <dbReference type="Proteomes" id="UP001255416"/>
    </source>
</evidence>
<dbReference type="EMBL" id="JASMWN010000038">
    <property type="protein sequence ID" value="MDU9006963.1"/>
    <property type="molecule type" value="Genomic_DNA"/>
</dbReference>
<evidence type="ECO:0000313" key="2">
    <source>
        <dbReference type="EMBL" id="MDU9006963.1"/>
    </source>
</evidence>
<keyword evidence="1" id="KW-1133">Transmembrane helix</keyword>
<name>A0ABU3VLA5_9RHOB</name>
<comment type="caution">
    <text evidence="2">The sequence shown here is derived from an EMBL/GenBank/DDBJ whole genome shotgun (WGS) entry which is preliminary data.</text>
</comment>
<keyword evidence="1" id="KW-0812">Transmembrane</keyword>
<accession>A0ABU3VLA5</accession>
<dbReference type="Proteomes" id="UP001255416">
    <property type="component" value="Unassembled WGS sequence"/>
</dbReference>
<proteinExistence type="predicted"/>
<feature type="transmembrane region" description="Helical" evidence="1">
    <location>
        <begin position="40"/>
        <end position="58"/>
    </location>
</feature>
<feature type="transmembrane region" description="Helical" evidence="1">
    <location>
        <begin position="107"/>
        <end position="132"/>
    </location>
</feature>
<gene>
    <name evidence="2" type="ORF">QO231_24365</name>
</gene>
<organism evidence="2 3">
    <name type="scientific">Sedimentitalea todarodis</name>
    <dbReference type="NCBI Taxonomy" id="1631240"/>
    <lineage>
        <taxon>Bacteria</taxon>
        <taxon>Pseudomonadati</taxon>
        <taxon>Pseudomonadota</taxon>
        <taxon>Alphaproteobacteria</taxon>
        <taxon>Rhodobacterales</taxon>
        <taxon>Paracoccaceae</taxon>
        <taxon>Sedimentitalea</taxon>
    </lineage>
</organism>
<keyword evidence="3" id="KW-1185">Reference proteome</keyword>
<feature type="transmembrane region" description="Helical" evidence="1">
    <location>
        <begin position="70"/>
        <end position="95"/>
    </location>
</feature>